<organism evidence="6 7">
    <name type="scientific">Hyphomicrobium facile</name>
    <dbReference type="NCBI Taxonomy" id="51670"/>
    <lineage>
        <taxon>Bacteria</taxon>
        <taxon>Pseudomonadati</taxon>
        <taxon>Pseudomonadota</taxon>
        <taxon>Alphaproteobacteria</taxon>
        <taxon>Hyphomicrobiales</taxon>
        <taxon>Hyphomicrobiaceae</taxon>
        <taxon>Hyphomicrobium</taxon>
    </lineage>
</organism>
<dbReference type="SMART" id="SM00345">
    <property type="entry name" value="HTH_GNTR"/>
    <property type="match status" value="1"/>
</dbReference>
<keyword evidence="2" id="KW-0238">DNA-binding</keyword>
<sequence>MRKRLGKTASPRDDSDKPIYIRGRDNFAARIASGELPPDTQLPSERDLSEELGISRMTARQIYKSLEEGGLIYRTVRQGWFVAPTRLEYALGRSASFLHKIEARGGRPSVEVLEAKVIRPDARVREKLRVPLGAEVYLVRRLMRIGDVPVMIEALYASAKRFPALLDNELEKSISRLWAFRYNVKIARSEINLNLQNFSAAEAKLLGVSEGSCGVGISHVYYDKRSEPIAMGFNAWRGDFANFSLTVNYE</sequence>
<dbReference type="RefSeq" id="WP_092869309.1">
    <property type="nucleotide sequence ID" value="NZ_FPCH01000004.1"/>
</dbReference>
<evidence type="ECO:0000259" key="5">
    <source>
        <dbReference type="PROSITE" id="PS50949"/>
    </source>
</evidence>
<dbReference type="PROSITE" id="PS50949">
    <property type="entry name" value="HTH_GNTR"/>
    <property type="match status" value="1"/>
</dbReference>
<proteinExistence type="predicted"/>
<dbReference type="STRING" id="51670.SAMN04488557_3792"/>
<dbReference type="OrthoDB" id="284307at2"/>
<feature type="region of interest" description="Disordered" evidence="4">
    <location>
        <begin position="1"/>
        <end position="20"/>
    </location>
</feature>
<keyword evidence="1" id="KW-0805">Transcription regulation</keyword>
<dbReference type="Pfam" id="PF07702">
    <property type="entry name" value="UTRA"/>
    <property type="match status" value="1"/>
</dbReference>
<name>A0A1I7NVI4_9HYPH</name>
<feature type="compositionally biased region" description="Basic and acidic residues" evidence="4">
    <location>
        <begin position="10"/>
        <end position="20"/>
    </location>
</feature>
<dbReference type="Gene3D" id="3.40.1410.10">
    <property type="entry name" value="Chorismate lyase-like"/>
    <property type="match status" value="1"/>
</dbReference>
<dbReference type="InterPro" id="IPR011663">
    <property type="entry name" value="UTRA"/>
</dbReference>
<accession>A0A1I7NVI4</accession>
<dbReference type="GO" id="GO:0045892">
    <property type="term" value="P:negative regulation of DNA-templated transcription"/>
    <property type="evidence" value="ECO:0007669"/>
    <property type="project" value="TreeGrafter"/>
</dbReference>
<dbReference type="PRINTS" id="PR00035">
    <property type="entry name" value="HTHGNTR"/>
</dbReference>
<protein>
    <submittedName>
        <fullName evidence="6">Transcriptional regulator, GntR family</fullName>
    </submittedName>
</protein>
<dbReference type="Proteomes" id="UP000199423">
    <property type="component" value="Unassembled WGS sequence"/>
</dbReference>
<gene>
    <name evidence="6" type="ORF">SAMN04488557_3792</name>
</gene>
<evidence type="ECO:0000256" key="1">
    <source>
        <dbReference type="ARBA" id="ARBA00023015"/>
    </source>
</evidence>
<dbReference type="SUPFAM" id="SSF46785">
    <property type="entry name" value="Winged helix' DNA-binding domain"/>
    <property type="match status" value="1"/>
</dbReference>
<evidence type="ECO:0000256" key="2">
    <source>
        <dbReference type="ARBA" id="ARBA00023125"/>
    </source>
</evidence>
<evidence type="ECO:0000256" key="4">
    <source>
        <dbReference type="SAM" id="MobiDB-lite"/>
    </source>
</evidence>
<evidence type="ECO:0000313" key="7">
    <source>
        <dbReference type="Proteomes" id="UP000199423"/>
    </source>
</evidence>
<evidence type="ECO:0000256" key="3">
    <source>
        <dbReference type="ARBA" id="ARBA00023163"/>
    </source>
</evidence>
<dbReference type="Pfam" id="PF00392">
    <property type="entry name" value="GntR"/>
    <property type="match status" value="1"/>
</dbReference>
<dbReference type="InterPro" id="IPR000524">
    <property type="entry name" value="Tscrpt_reg_HTH_GntR"/>
</dbReference>
<dbReference type="PANTHER" id="PTHR44846">
    <property type="entry name" value="MANNOSYL-D-GLYCERATE TRANSPORT/METABOLISM SYSTEM REPRESSOR MNGR-RELATED"/>
    <property type="match status" value="1"/>
</dbReference>
<dbReference type="EMBL" id="FPCH01000004">
    <property type="protein sequence ID" value="SFV38681.1"/>
    <property type="molecule type" value="Genomic_DNA"/>
</dbReference>
<dbReference type="InterPro" id="IPR028978">
    <property type="entry name" value="Chorismate_lyase_/UTRA_dom_sf"/>
</dbReference>
<evidence type="ECO:0000313" key="6">
    <source>
        <dbReference type="EMBL" id="SFV38681.1"/>
    </source>
</evidence>
<dbReference type="InterPro" id="IPR036388">
    <property type="entry name" value="WH-like_DNA-bd_sf"/>
</dbReference>
<dbReference type="SMART" id="SM00866">
    <property type="entry name" value="UTRA"/>
    <property type="match status" value="1"/>
</dbReference>
<dbReference type="GO" id="GO:0003677">
    <property type="term" value="F:DNA binding"/>
    <property type="evidence" value="ECO:0007669"/>
    <property type="project" value="UniProtKB-KW"/>
</dbReference>
<dbReference type="Gene3D" id="1.10.10.10">
    <property type="entry name" value="Winged helix-like DNA-binding domain superfamily/Winged helix DNA-binding domain"/>
    <property type="match status" value="1"/>
</dbReference>
<dbReference type="InterPro" id="IPR036390">
    <property type="entry name" value="WH_DNA-bd_sf"/>
</dbReference>
<keyword evidence="7" id="KW-1185">Reference proteome</keyword>
<dbReference type="InterPro" id="IPR050679">
    <property type="entry name" value="Bact_HTH_transcr_reg"/>
</dbReference>
<dbReference type="GO" id="GO:0003700">
    <property type="term" value="F:DNA-binding transcription factor activity"/>
    <property type="evidence" value="ECO:0007669"/>
    <property type="project" value="InterPro"/>
</dbReference>
<reference evidence="7" key="1">
    <citation type="submission" date="2016-10" db="EMBL/GenBank/DDBJ databases">
        <authorList>
            <person name="Varghese N."/>
            <person name="Submissions S."/>
        </authorList>
    </citation>
    <scope>NUCLEOTIDE SEQUENCE [LARGE SCALE GENOMIC DNA]</scope>
    <source>
        <strain evidence="7">DSM 1565</strain>
    </source>
</reference>
<dbReference type="PANTHER" id="PTHR44846:SF1">
    <property type="entry name" value="MANNOSYL-D-GLYCERATE TRANSPORT_METABOLISM SYSTEM REPRESSOR MNGR-RELATED"/>
    <property type="match status" value="1"/>
</dbReference>
<keyword evidence="3" id="KW-0804">Transcription</keyword>
<dbReference type="CDD" id="cd07377">
    <property type="entry name" value="WHTH_GntR"/>
    <property type="match status" value="1"/>
</dbReference>
<dbReference type="SUPFAM" id="SSF64288">
    <property type="entry name" value="Chorismate lyase-like"/>
    <property type="match status" value="1"/>
</dbReference>
<feature type="domain" description="HTH gntR-type" evidence="5">
    <location>
        <begin position="17"/>
        <end position="85"/>
    </location>
</feature>
<dbReference type="AlphaFoldDB" id="A0A1I7NVI4"/>